<gene>
    <name evidence="7" type="ORF">E0L32_008387</name>
</gene>
<dbReference type="GO" id="GO:0005739">
    <property type="term" value="C:mitochondrion"/>
    <property type="evidence" value="ECO:0007669"/>
    <property type="project" value="UniProtKB-SubCell"/>
</dbReference>
<dbReference type="InterPro" id="IPR023335">
    <property type="entry name" value="ATP12_ortho_dom_sf"/>
</dbReference>
<reference evidence="7 8" key="1">
    <citation type="submission" date="2019-06" db="EMBL/GenBank/DDBJ databases">
        <title>Draft genome sequence of the filamentous fungus Phialemoniopsis curvata isolated from diesel fuel.</title>
        <authorList>
            <person name="Varaljay V.A."/>
            <person name="Lyon W.J."/>
            <person name="Crouch A.L."/>
            <person name="Drake C.E."/>
            <person name="Hollomon J.M."/>
            <person name="Nadeau L.J."/>
            <person name="Nunn H.S."/>
            <person name="Stevenson B.S."/>
            <person name="Bojanowski C.L."/>
            <person name="Crookes-Goodson W.J."/>
        </authorList>
    </citation>
    <scope>NUCLEOTIDE SEQUENCE [LARGE SCALE GENOMIC DNA]</scope>
    <source>
        <strain evidence="7 8">D216</strain>
    </source>
</reference>
<dbReference type="Gene3D" id="3.30.2180.10">
    <property type="entry name" value="ATP12-like"/>
    <property type="match status" value="1"/>
</dbReference>
<comment type="subcellular location">
    <subcellularLocation>
        <location evidence="1">Mitochondrion</location>
    </subcellularLocation>
</comment>
<evidence type="ECO:0000256" key="4">
    <source>
        <dbReference type="ARBA" id="ARBA00023128"/>
    </source>
</evidence>
<keyword evidence="5" id="KW-0143">Chaperone</keyword>
<dbReference type="Pfam" id="PF07542">
    <property type="entry name" value="ATP12"/>
    <property type="match status" value="1"/>
</dbReference>
<dbReference type="PANTHER" id="PTHR21013:SF10">
    <property type="entry name" value="ATP SYNTHASE MITOCHONDRIAL F1 COMPLEX ASSEMBLY FACTOR 2"/>
    <property type="match status" value="1"/>
</dbReference>
<dbReference type="Gene3D" id="1.10.3580.10">
    <property type="entry name" value="ATP12 ATPase"/>
    <property type="match status" value="1"/>
</dbReference>
<comment type="caution">
    <text evidence="7">The sequence shown here is derived from an EMBL/GenBank/DDBJ whole genome shotgun (WGS) entry which is preliminary data.</text>
</comment>
<organism evidence="7 8">
    <name type="scientific">Thyridium curvatum</name>
    <dbReference type="NCBI Taxonomy" id="1093900"/>
    <lineage>
        <taxon>Eukaryota</taxon>
        <taxon>Fungi</taxon>
        <taxon>Dikarya</taxon>
        <taxon>Ascomycota</taxon>
        <taxon>Pezizomycotina</taxon>
        <taxon>Sordariomycetes</taxon>
        <taxon>Sordariomycetidae</taxon>
        <taxon>Thyridiales</taxon>
        <taxon>Thyridiaceae</taxon>
        <taxon>Thyridium</taxon>
    </lineage>
</organism>
<dbReference type="InterPro" id="IPR042272">
    <property type="entry name" value="ATP12_ATP_synth-F1-assembly_N"/>
</dbReference>
<feature type="region of interest" description="Disordered" evidence="6">
    <location>
        <begin position="54"/>
        <end position="77"/>
    </location>
</feature>
<evidence type="ECO:0000256" key="5">
    <source>
        <dbReference type="ARBA" id="ARBA00023186"/>
    </source>
</evidence>
<sequence length="402" mass="43372">MKPIARIANLPLSGALQHRSRSSAAAAAALLPPPACLLQQRGAIHSGAPKRANVVPVYGTGPPPEPPVPSSSQPVDSRIAERRKKADMLKRAQELRAASQGKPSAKDKKAGALKKRFWKDVHVKEVDGAYEIHLDTRALRHPTTKAKVRLPLSKPNLAHALAVEWDMLVSAQQATRQHLIPLTSLVCRAIDIAEDDAAHHHSATSDAAGQFAPVRTGIATILLRYLDTDSLLCWSPPPDPLSHGRNADGASLRELQERAAARVVGFLSAHVWPGVEFEPVLDEDSIMPRQQKPGVREVVQGWIMGLEPWELAGLERAVLAGKSLLSASRLVAEWSEGAAGVASLEGRQAGYGVEEAAKATSIEVDWQIGNWGEVEDTHDVEKVDLRRQLGSVILLVSGSSRK</sequence>
<comment type="similarity">
    <text evidence="2">Belongs to the ATP12 family.</text>
</comment>
<dbReference type="Proteomes" id="UP000319257">
    <property type="component" value="Unassembled WGS sequence"/>
</dbReference>
<dbReference type="InterPro" id="IPR011419">
    <property type="entry name" value="ATP12_ATP_synth-F1-assembly"/>
</dbReference>
<evidence type="ECO:0000256" key="1">
    <source>
        <dbReference type="ARBA" id="ARBA00004173"/>
    </source>
</evidence>
<keyword evidence="4" id="KW-0496">Mitochondrion</keyword>
<dbReference type="GeneID" id="41975834"/>
<dbReference type="RefSeq" id="XP_030992364.1">
    <property type="nucleotide sequence ID" value="XM_031143236.1"/>
</dbReference>
<dbReference type="InParanoid" id="A0A507ASD4"/>
<dbReference type="STRING" id="1093900.A0A507ASD4"/>
<dbReference type="FunCoup" id="A0A507ASD4">
    <property type="interactions" value="624"/>
</dbReference>
<evidence type="ECO:0000313" key="8">
    <source>
        <dbReference type="Proteomes" id="UP000319257"/>
    </source>
</evidence>
<dbReference type="SUPFAM" id="SSF160909">
    <property type="entry name" value="ATP12-like"/>
    <property type="match status" value="1"/>
</dbReference>
<proteinExistence type="inferred from homology"/>
<dbReference type="OrthoDB" id="5322896at2759"/>
<protein>
    <submittedName>
        <fullName evidence="7">Uncharacterized protein</fullName>
    </submittedName>
</protein>
<evidence type="ECO:0000313" key="7">
    <source>
        <dbReference type="EMBL" id="TPX10653.1"/>
    </source>
</evidence>
<keyword evidence="3" id="KW-0809">Transit peptide</keyword>
<keyword evidence="8" id="KW-1185">Reference proteome</keyword>
<evidence type="ECO:0000256" key="2">
    <source>
        <dbReference type="ARBA" id="ARBA00008231"/>
    </source>
</evidence>
<evidence type="ECO:0000256" key="6">
    <source>
        <dbReference type="SAM" id="MobiDB-lite"/>
    </source>
</evidence>
<dbReference type="GO" id="GO:0033615">
    <property type="term" value="P:mitochondrial proton-transporting ATP synthase complex assembly"/>
    <property type="evidence" value="ECO:0007669"/>
    <property type="project" value="TreeGrafter"/>
</dbReference>
<dbReference type="PANTHER" id="PTHR21013">
    <property type="entry name" value="ATP SYNTHASE MITOCHONDRIAL F1 COMPLEX ASSEMBLY FACTOR 2/ATP12 PROTEIN, MITOCHONDRIAL PRECURSOR"/>
    <property type="match status" value="1"/>
</dbReference>
<dbReference type="AlphaFoldDB" id="A0A507ASD4"/>
<name>A0A507ASD4_9PEZI</name>
<dbReference type="EMBL" id="SKBQ01000055">
    <property type="protein sequence ID" value="TPX10653.1"/>
    <property type="molecule type" value="Genomic_DNA"/>
</dbReference>
<evidence type="ECO:0000256" key="3">
    <source>
        <dbReference type="ARBA" id="ARBA00022946"/>
    </source>
</evidence>
<accession>A0A507ASD4</accession>